<name>A0A3Q9RKC1_9BACI</name>
<accession>A0A3Q9RKC1</accession>
<dbReference type="AlphaFoldDB" id="A0A3Q9RKC1"/>
<dbReference type="KEGG" id="pasa:BAOM_3111"/>
<dbReference type="Proteomes" id="UP000283095">
    <property type="component" value="Chromosome"/>
</dbReference>
<evidence type="ECO:0000313" key="3">
    <source>
        <dbReference type="Proteomes" id="UP000283095"/>
    </source>
</evidence>
<dbReference type="RefSeq" id="WP_127760838.1">
    <property type="nucleotide sequence ID" value="NZ_CP026095.1"/>
</dbReference>
<dbReference type="EMBL" id="CP026095">
    <property type="protein sequence ID" value="AZV43720.1"/>
    <property type="molecule type" value="Genomic_DNA"/>
</dbReference>
<sequence>MAETTKRTTTRKKTTTPTKPVQTEEVVETVEVKEEKQVKRKKQVDLDILVSCRNVTDGLLVYVSKKTGLETIWSEYDAEEMLTVGELLTMKASQPKFLKEPWLIIDDEDVAEHLGLTKMYEDLVEIEDLDEFFESPVSEMEQVLTKLPKGLKETVSIRARKKIEDETLYDTRKIRLLEDKLKIDLSILR</sequence>
<proteinExistence type="predicted"/>
<reference evidence="2 3" key="1">
    <citation type="submission" date="2018-01" db="EMBL/GenBank/DDBJ databases">
        <title>Bacillus asahii Genome sequencing and assembly.</title>
        <authorList>
            <person name="Jiang H."/>
            <person name="Feng Y."/>
            <person name="Zhao F."/>
            <person name="Lin X."/>
        </authorList>
    </citation>
    <scope>NUCLEOTIDE SEQUENCE [LARGE SCALE GENOMIC DNA]</scope>
    <source>
        <strain evidence="2 3">OM18</strain>
    </source>
</reference>
<evidence type="ECO:0000313" key="2">
    <source>
        <dbReference type="EMBL" id="AZV43720.1"/>
    </source>
</evidence>
<protein>
    <submittedName>
        <fullName evidence="2">Uncharacterized protein</fullName>
    </submittedName>
</protein>
<feature type="region of interest" description="Disordered" evidence="1">
    <location>
        <begin position="1"/>
        <end position="21"/>
    </location>
</feature>
<organism evidence="2 3">
    <name type="scientific">Peribacillus asahii</name>
    <dbReference type="NCBI Taxonomy" id="228899"/>
    <lineage>
        <taxon>Bacteria</taxon>
        <taxon>Bacillati</taxon>
        <taxon>Bacillota</taxon>
        <taxon>Bacilli</taxon>
        <taxon>Bacillales</taxon>
        <taxon>Bacillaceae</taxon>
        <taxon>Peribacillus</taxon>
    </lineage>
</organism>
<evidence type="ECO:0000256" key="1">
    <source>
        <dbReference type="SAM" id="MobiDB-lite"/>
    </source>
</evidence>
<gene>
    <name evidence="2" type="ORF">BAOM_3111</name>
</gene>
<dbReference type="OrthoDB" id="2942870at2"/>